<dbReference type="InterPro" id="IPR002500">
    <property type="entry name" value="PAPS_reduct_dom"/>
</dbReference>
<evidence type="ECO:0000256" key="2">
    <source>
        <dbReference type="ARBA" id="ARBA00012391"/>
    </source>
</evidence>
<dbReference type="InterPro" id="IPR050128">
    <property type="entry name" value="Sulfate_adenylyltrnsfr_sub2"/>
</dbReference>
<dbReference type="Gene3D" id="3.40.50.620">
    <property type="entry name" value="HUPs"/>
    <property type="match status" value="1"/>
</dbReference>
<dbReference type="NCBIfam" id="NF003587">
    <property type="entry name" value="PRK05253.1"/>
    <property type="match status" value="1"/>
</dbReference>
<dbReference type="InterPro" id="IPR014729">
    <property type="entry name" value="Rossmann-like_a/b/a_fold"/>
</dbReference>
<organism evidence="12 13">
    <name type="scientific">Selenihalanaerobacter shriftii</name>
    <dbReference type="NCBI Taxonomy" id="142842"/>
    <lineage>
        <taxon>Bacteria</taxon>
        <taxon>Bacillati</taxon>
        <taxon>Bacillota</taxon>
        <taxon>Clostridia</taxon>
        <taxon>Halanaerobiales</taxon>
        <taxon>Halobacteroidaceae</taxon>
        <taxon>Selenihalanaerobacter</taxon>
    </lineage>
</organism>
<keyword evidence="7" id="KW-0067">ATP-binding</keyword>
<evidence type="ECO:0000256" key="7">
    <source>
        <dbReference type="ARBA" id="ARBA00022840"/>
    </source>
</evidence>
<dbReference type="PIRSF" id="PIRSF002936">
    <property type="entry name" value="CysDAde_trans"/>
    <property type="match status" value="1"/>
</dbReference>
<dbReference type="EMBL" id="FUWM01000004">
    <property type="protein sequence ID" value="SJZ34000.1"/>
    <property type="molecule type" value="Genomic_DNA"/>
</dbReference>
<dbReference type="Proteomes" id="UP000190625">
    <property type="component" value="Unassembled WGS sequence"/>
</dbReference>
<accession>A0A1T4JUW3</accession>
<evidence type="ECO:0000256" key="5">
    <source>
        <dbReference type="ARBA" id="ARBA00022695"/>
    </source>
</evidence>
<keyword evidence="4 12" id="KW-0808">Transferase</keyword>
<name>A0A1T4JUW3_9FIRM</name>
<dbReference type="AlphaFoldDB" id="A0A1T4JUW3"/>
<evidence type="ECO:0000256" key="9">
    <source>
        <dbReference type="ARBA" id="ARBA00031812"/>
    </source>
</evidence>
<protein>
    <recommendedName>
        <fullName evidence="3">Sulfate adenylyltransferase subunit 2</fullName>
        <ecNumber evidence="2">2.7.7.4</ecNumber>
    </recommendedName>
    <alternativeName>
        <fullName evidence="8">ATP-sulfurylase small subunit</fullName>
    </alternativeName>
    <alternativeName>
        <fullName evidence="9">Sulfate adenylate transferase</fullName>
    </alternativeName>
</protein>
<dbReference type="Pfam" id="PF01507">
    <property type="entry name" value="PAPS_reduct"/>
    <property type="match status" value="1"/>
</dbReference>
<proteinExistence type="inferred from homology"/>
<dbReference type="STRING" id="142842.SAMN02745118_00435"/>
<evidence type="ECO:0000256" key="10">
    <source>
        <dbReference type="SAM" id="MobiDB-lite"/>
    </source>
</evidence>
<evidence type="ECO:0000256" key="1">
    <source>
        <dbReference type="ARBA" id="ARBA00008885"/>
    </source>
</evidence>
<evidence type="ECO:0000256" key="6">
    <source>
        <dbReference type="ARBA" id="ARBA00022741"/>
    </source>
</evidence>
<keyword evidence="13" id="KW-1185">Reference proteome</keyword>
<evidence type="ECO:0000256" key="3">
    <source>
        <dbReference type="ARBA" id="ARBA00022004"/>
    </source>
</evidence>
<keyword evidence="6" id="KW-0547">Nucleotide-binding</keyword>
<gene>
    <name evidence="12" type="ORF">SAMN02745118_00435</name>
</gene>
<dbReference type="InterPro" id="IPR011784">
    <property type="entry name" value="SO4_adenylTrfase_ssu"/>
</dbReference>
<dbReference type="EC" id="2.7.7.4" evidence="2"/>
<dbReference type="GO" id="GO:0004781">
    <property type="term" value="F:sulfate adenylyltransferase (ATP) activity"/>
    <property type="evidence" value="ECO:0007669"/>
    <property type="project" value="UniProtKB-EC"/>
</dbReference>
<dbReference type="OrthoDB" id="9774475at2"/>
<dbReference type="PANTHER" id="PTHR43196">
    <property type="entry name" value="SULFATE ADENYLYLTRANSFERASE SUBUNIT 2"/>
    <property type="match status" value="1"/>
</dbReference>
<feature type="domain" description="Phosphoadenosine phosphosulphate reductase" evidence="11">
    <location>
        <begin position="25"/>
        <end position="245"/>
    </location>
</feature>
<dbReference type="GO" id="GO:0005524">
    <property type="term" value="F:ATP binding"/>
    <property type="evidence" value="ECO:0007669"/>
    <property type="project" value="UniProtKB-KW"/>
</dbReference>
<reference evidence="13" key="1">
    <citation type="submission" date="2017-02" db="EMBL/GenBank/DDBJ databases">
        <authorList>
            <person name="Varghese N."/>
            <person name="Submissions S."/>
        </authorList>
    </citation>
    <scope>NUCLEOTIDE SEQUENCE [LARGE SCALE GENOMIC DNA]</scope>
    <source>
        <strain evidence="13">ATCC BAA-73</strain>
    </source>
</reference>
<evidence type="ECO:0000313" key="12">
    <source>
        <dbReference type="EMBL" id="SJZ34000.1"/>
    </source>
</evidence>
<dbReference type="PANTHER" id="PTHR43196:SF1">
    <property type="entry name" value="SULFATE ADENYLYLTRANSFERASE SUBUNIT 2"/>
    <property type="match status" value="1"/>
</dbReference>
<dbReference type="RefSeq" id="WP_078808961.1">
    <property type="nucleotide sequence ID" value="NZ_FUWM01000004.1"/>
</dbReference>
<evidence type="ECO:0000256" key="8">
    <source>
        <dbReference type="ARBA" id="ARBA00030256"/>
    </source>
</evidence>
<evidence type="ECO:0000313" key="13">
    <source>
        <dbReference type="Proteomes" id="UP000190625"/>
    </source>
</evidence>
<dbReference type="GO" id="GO:0000103">
    <property type="term" value="P:sulfate assimilation"/>
    <property type="evidence" value="ECO:0007669"/>
    <property type="project" value="InterPro"/>
</dbReference>
<sequence length="293" mass="34437">MDHLDKLETKSIHILREAYSEFKNLCMLWSIGKDSTVLLWLARKAFFGHVPIPLVHIDTNYKIPEMIEHRDRLARKWELDMIYGQNEKALMKKQTFPDDNTTRLDCCRKLKTAGLKNTLNGKWTRYRMNHNTGQYESDENKEPYTGVIVGVRADEEGTRSKERYFSPRDQNNDWDIGDQPPEFWKQYKTDFAPETHVRIHPLLDWTELDIWEYIKRERIPVVSLYFDQGDGTRYRSLGCYPCTKPVKSTASTVDEIVKELKFGKFANIAERAGREQDKEDGGGLEELRKEGYM</sequence>
<evidence type="ECO:0000256" key="4">
    <source>
        <dbReference type="ARBA" id="ARBA00022679"/>
    </source>
</evidence>
<keyword evidence="5 12" id="KW-0548">Nucleotidyltransferase</keyword>
<feature type="region of interest" description="Disordered" evidence="10">
    <location>
        <begin position="273"/>
        <end position="293"/>
    </location>
</feature>
<comment type="similarity">
    <text evidence="1">Belongs to the PAPS reductase family. CysD subfamily.</text>
</comment>
<dbReference type="SUPFAM" id="SSF52402">
    <property type="entry name" value="Adenine nucleotide alpha hydrolases-like"/>
    <property type="match status" value="1"/>
</dbReference>
<evidence type="ECO:0000259" key="11">
    <source>
        <dbReference type="Pfam" id="PF01507"/>
    </source>
</evidence>